<dbReference type="InterPro" id="IPR011701">
    <property type="entry name" value="MFS"/>
</dbReference>
<keyword evidence="2" id="KW-1133">Transmembrane helix</keyword>
<feature type="compositionally biased region" description="Basic and acidic residues" evidence="1">
    <location>
        <begin position="209"/>
        <end position="222"/>
    </location>
</feature>
<organism evidence="4 5">
    <name type="scientific">Halorarum halophilum</name>
    <dbReference type="NCBI Taxonomy" id="2743090"/>
    <lineage>
        <taxon>Archaea</taxon>
        <taxon>Methanobacteriati</taxon>
        <taxon>Methanobacteriota</taxon>
        <taxon>Stenosarchaea group</taxon>
        <taxon>Halobacteria</taxon>
        <taxon>Halobacteriales</taxon>
        <taxon>Haloferacaceae</taxon>
        <taxon>Halorarum</taxon>
    </lineage>
</organism>
<dbReference type="GO" id="GO:0022857">
    <property type="term" value="F:transmembrane transporter activity"/>
    <property type="evidence" value="ECO:0007669"/>
    <property type="project" value="InterPro"/>
</dbReference>
<dbReference type="RefSeq" id="WP_179171468.1">
    <property type="nucleotide sequence ID" value="NZ_CP058531.1"/>
</dbReference>
<keyword evidence="2" id="KW-0472">Membrane</keyword>
<dbReference type="OrthoDB" id="29061at2157"/>
<feature type="transmembrane region" description="Helical" evidence="2">
    <location>
        <begin position="107"/>
        <end position="129"/>
    </location>
</feature>
<evidence type="ECO:0000256" key="2">
    <source>
        <dbReference type="SAM" id="Phobius"/>
    </source>
</evidence>
<reference evidence="4 5" key="1">
    <citation type="submission" date="2020-07" db="EMBL/GenBank/DDBJ databases">
        <title>Gai3-2, isolated from salt lake.</title>
        <authorList>
            <person name="Cui H."/>
            <person name="Shi X."/>
        </authorList>
    </citation>
    <scope>NUCLEOTIDE SEQUENCE [LARGE SCALE GENOMIC DNA]</scope>
    <source>
        <strain evidence="4 5">Gai3-2</strain>
        <plasmid evidence="4 5">unnamed2</plasmid>
    </source>
</reference>
<feature type="transmembrane region" description="Helical" evidence="2">
    <location>
        <begin position="82"/>
        <end position="101"/>
    </location>
</feature>
<feature type="transmembrane region" description="Helical" evidence="2">
    <location>
        <begin position="18"/>
        <end position="43"/>
    </location>
</feature>
<protein>
    <submittedName>
        <fullName evidence="4">MFS transporter</fullName>
    </submittedName>
</protein>
<dbReference type="KEGG" id="halg:HUG10_20000"/>
<feature type="transmembrane region" description="Helical" evidence="2">
    <location>
        <begin position="274"/>
        <end position="295"/>
    </location>
</feature>
<feature type="transmembrane region" description="Helical" evidence="2">
    <location>
        <begin position="333"/>
        <end position="354"/>
    </location>
</feature>
<dbReference type="GO" id="GO:0005886">
    <property type="term" value="C:plasma membrane"/>
    <property type="evidence" value="ECO:0007669"/>
    <property type="project" value="TreeGrafter"/>
</dbReference>
<name>A0A7D5KAG3_9EURY</name>
<dbReference type="Gene3D" id="1.20.1250.20">
    <property type="entry name" value="MFS general substrate transporter like domains"/>
    <property type="match status" value="2"/>
</dbReference>
<gene>
    <name evidence="4" type="ORF">HUG10_20000</name>
</gene>
<feature type="transmembrane region" description="Helical" evidence="2">
    <location>
        <begin position="366"/>
        <end position="388"/>
    </location>
</feature>
<dbReference type="InterPro" id="IPR020846">
    <property type="entry name" value="MFS_dom"/>
</dbReference>
<dbReference type="Pfam" id="PF07690">
    <property type="entry name" value="MFS_1"/>
    <property type="match status" value="1"/>
</dbReference>
<dbReference type="PANTHER" id="PTHR43129">
    <property type="entry name" value="FOSMIDOMYCIN RESISTANCE PROTEIN"/>
    <property type="match status" value="1"/>
</dbReference>
<dbReference type="InterPro" id="IPR036259">
    <property type="entry name" value="MFS_trans_sf"/>
</dbReference>
<proteinExistence type="predicted"/>
<dbReference type="PANTHER" id="PTHR43129:SF1">
    <property type="entry name" value="FOSMIDOMYCIN RESISTANCE PROTEIN"/>
    <property type="match status" value="1"/>
</dbReference>
<dbReference type="GeneID" id="56031167"/>
<evidence type="ECO:0000256" key="1">
    <source>
        <dbReference type="SAM" id="MobiDB-lite"/>
    </source>
</evidence>
<evidence type="ECO:0000313" key="4">
    <source>
        <dbReference type="EMBL" id="QLG29894.1"/>
    </source>
</evidence>
<sequence length="418" mass="43472">MAPSFTSRIFSVSNPRKLWLVTGAHAVNEFYSIALPPILPLLVNDFAISYGEAGVLLTVFFVTYSIFQLPAGVLADRIGQRWLLAAGMVTLSTGIFIAAGAQGYGTLVFAEALAGIGGSTYHPTGMSLISDLETGDTEGKAMGIHGLGGVVGTALAPALIGSLAALFDWRLALTVSAIVGIAYTATFLVLFRDTDTTDNAAPTEPDGGDSPKVETKTTTEGPERRWSQLASLLPVPLERWVAVLFLANLAIATEIGAVRTFVTSYLVEHAGMTTVVANGIFFVMLVGAAISSVGGGTLADTVDRRSLGFVTMVVSTVILGATALIPLVPVALFAWFFLLGIVLWAAIPAMNAITSQYSEQEFSGSLFGVMLTAGSLGGAGGPLLFGVAAERFGLGAAFPFVASVSIVGAVSFLAMRRF</sequence>
<dbReference type="SUPFAM" id="SSF103473">
    <property type="entry name" value="MFS general substrate transporter"/>
    <property type="match status" value="1"/>
</dbReference>
<keyword evidence="4" id="KW-0614">Plasmid</keyword>
<evidence type="ECO:0000259" key="3">
    <source>
        <dbReference type="PROSITE" id="PS50850"/>
    </source>
</evidence>
<evidence type="ECO:0000313" key="5">
    <source>
        <dbReference type="Proteomes" id="UP000509750"/>
    </source>
</evidence>
<feature type="transmembrane region" description="Helical" evidence="2">
    <location>
        <begin position="141"/>
        <end position="165"/>
    </location>
</feature>
<dbReference type="PROSITE" id="PS50850">
    <property type="entry name" value="MFS"/>
    <property type="match status" value="1"/>
</dbReference>
<keyword evidence="2" id="KW-0812">Transmembrane</keyword>
<feature type="transmembrane region" description="Helical" evidence="2">
    <location>
        <begin position="55"/>
        <end position="75"/>
    </location>
</feature>
<dbReference type="EMBL" id="CP058531">
    <property type="protein sequence ID" value="QLG29894.1"/>
    <property type="molecule type" value="Genomic_DNA"/>
</dbReference>
<feature type="transmembrane region" description="Helical" evidence="2">
    <location>
        <begin position="240"/>
        <end position="262"/>
    </location>
</feature>
<accession>A0A7D5KAG3</accession>
<geneLocation type="plasmid" evidence="4 5">
    <name>unnamed2</name>
</geneLocation>
<feature type="transmembrane region" description="Helical" evidence="2">
    <location>
        <begin position="307"/>
        <end position="327"/>
    </location>
</feature>
<feature type="region of interest" description="Disordered" evidence="1">
    <location>
        <begin position="199"/>
        <end position="222"/>
    </location>
</feature>
<feature type="transmembrane region" description="Helical" evidence="2">
    <location>
        <begin position="394"/>
        <end position="415"/>
    </location>
</feature>
<feature type="transmembrane region" description="Helical" evidence="2">
    <location>
        <begin position="171"/>
        <end position="191"/>
    </location>
</feature>
<dbReference type="Proteomes" id="UP000509750">
    <property type="component" value="Plasmid unnamed2"/>
</dbReference>
<feature type="domain" description="Major facilitator superfamily (MFS) profile" evidence="3">
    <location>
        <begin position="1"/>
        <end position="418"/>
    </location>
</feature>
<keyword evidence="5" id="KW-1185">Reference proteome</keyword>
<dbReference type="AlphaFoldDB" id="A0A7D5KAG3"/>